<dbReference type="Pfam" id="PF17784">
    <property type="entry name" value="Sulfotransfer_4"/>
    <property type="match status" value="1"/>
</dbReference>
<dbReference type="KEGG" id="pchm:VFPPC_02219"/>
<dbReference type="SUPFAM" id="SSF52540">
    <property type="entry name" value="P-loop containing nucleoside triphosphate hydrolases"/>
    <property type="match status" value="1"/>
</dbReference>
<dbReference type="Gene3D" id="3.40.50.300">
    <property type="entry name" value="P-loop containing nucleotide triphosphate hydrolases"/>
    <property type="match status" value="1"/>
</dbReference>
<evidence type="ECO:0000313" key="3">
    <source>
        <dbReference type="Proteomes" id="UP000078397"/>
    </source>
</evidence>
<name>A0A179F6X6_METCM</name>
<dbReference type="STRING" id="1380566.A0A179F6X6"/>
<dbReference type="InterPro" id="IPR040632">
    <property type="entry name" value="Sulfotransfer_4"/>
</dbReference>
<feature type="transmembrane region" description="Helical" evidence="1">
    <location>
        <begin position="239"/>
        <end position="256"/>
    </location>
</feature>
<protein>
    <submittedName>
        <fullName evidence="2">Nad dependent epimerase</fullName>
    </submittedName>
</protein>
<dbReference type="AlphaFoldDB" id="A0A179F6X6"/>
<dbReference type="PANTHER" id="PTHR36978">
    <property type="entry name" value="P-LOOP CONTAINING NUCLEOTIDE TRIPHOSPHATE HYDROLASE"/>
    <property type="match status" value="1"/>
</dbReference>
<dbReference type="EMBL" id="LSBJ02000001">
    <property type="protein sequence ID" value="OAQ61215.1"/>
    <property type="molecule type" value="Genomic_DNA"/>
</dbReference>
<dbReference type="Proteomes" id="UP000078397">
    <property type="component" value="Unassembled WGS sequence"/>
</dbReference>
<keyword evidence="3" id="KW-1185">Reference proteome</keyword>
<evidence type="ECO:0000256" key="1">
    <source>
        <dbReference type="SAM" id="Phobius"/>
    </source>
</evidence>
<keyword evidence="1" id="KW-0472">Membrane</keyword>
<dbReference type="OrthoDB" id="408152at2759"/>
<dbReference type="PANTHER" id="PTHR36978:SF4">
    <property type="entry name" value="P-LOOP CONTAINING NUCLEOSIDE TRIPHOSPHATE HYDROLASE PROTEIN"/>
    <property type="match status" value="1"/>
</dbReference>
<organism evidence="2 3">
    <name type="scientific">Pochonia chlamydosporia 170</name>
    <dbReference type="NCBI Taxonomy" id="1380566"/>
    <lineage>
        <taxon>Eukaryota</taxon>
        <taxon>Fungi</taxon>
        <taxon>Dikarya</taxon>
        <taxon>Ascomycota</taxon>
        <taxon>Pezizomycotina</taxon>
        <taxon>Sordariomycetes</taxon>
        <taxon>Hypocreomycetidae</taxon>
        <taxon>Hypocreales</taxon>
        <taxon>Clavicipitaceae</taxon>
        <taxon>Pochonia</taxon>
    </lineage>
</organism>
<keyword evidence="1" id="KW-1133">Transmembrane helix</keyword>
<dbReference type="GeneID" id="28845898"/>
<gene>
    <name evidence="2" type="ORF">VFPPC_02219</name>
</gene>
<proteinExistence type="predicted"/>
<keyword evidence="1" id="KW-0812">Transmembrane</keyword>
<dbReference type="RefSeq" id="XP_018139024.1">
    <property type="nucleotide sequence ID" value="XM_018281904.1"/>
</dbReference>
<comment type="caution">
    <text evidence="2">The sequence shown here is derived from an EMBL/GenBank/DDBJ whole genome shotgun (WGS) entry which is preliminary data.</text>
</comment>
<evidence type="ECO:0000313" key="2">
    <source>
        <dbReference type="EMBL" id="OAQ61215.1"/>
    </source>
</evidence>
<reference evidence="2 3" key="1">
    <citation type="journal article" date="2016" name="PLoS Pathog.">
        <title>Biosynthesis of antibiotic leucinostatins in bio-control fungus Purpureocillium lilacinum and their inhibition on phytophthora revealed by genome mining.</title>
        <authorList>
            <person name="Wang G."/>
            <person name="Liu Z."/>
            <person name="Lin R."/>
            <person name="Li E."/>
            <person name="Mao Z."/>
            <person name="Ling J."/>
            <person name="Yang Y."/>
            <person name="Yin W.B."/>
            <person name="Xie B."/>
        </authorList>
    </citation>
    <scope>NUCLEOTIDE SEQUENCE [LARGE SCALE GENOMIC DNA]</scope>
    <source>
        <strain evidence="2">170</strain>
    </source>
</reference>
<dbReference type="InterPro" id="IPR027417">
    <property type="entry name" value="P-loop_NTPase"/>
</dbReference>
<sequence length="290" mass="32819">MKVLSLGLPRTGSASIAKALTILGYENVCHGVDIVDKNPGLIAPLARAADASFPVLPTYRGTDFTLEEWEEIYWNCEASTDVAGMFATQLIKCYPNAKVILVIRPFDQWYESLNDGVFKYLFGWPADFYCSFLEPLFGSQYLGGCRKIVLGMFNARNVHEIRANARSLYDRQHAQIRKMKDPSELLIFDLKTGWGPLCEFLQRPVPNVPFPRVNERAAIQAKIVEIINRDAKRAAKKSFPWLFALVVIGFAMYMRLTTYSELTNLDILNNVFLNSTRNAFQTGSITKILQ</sequence>
<accession>A0A179F6X6</accession>